<comment type="caution">
    <text evidence="1">The sequence shown here is derived from an EMBL/GenBank/DDBJ whole genome shotgun (WGS) entry which is preliminary data.</text>
</comment>
<protein>
    <submittedName>
        <fullName evidence="1">Premnaspirodiene oxygenase protein</fullName>
        <ecNumber evidence="1">1.13.12.17</ecNumber>
        <ecNumber evidence="1">1.14.14.151</ecNumber>
    </submittedName>
</protein>
<proteinExistence type="predicted"/>
<evidence type="ECO:0000313" key="2">
    <source>
        <dbReference type="Proteomes" id="UP000827976"/>
    </source>
</evidence>
<keyword evidence="2" id="KW-1185">Reference proteome</keyword>
<dbReference type="Proteomes" id="UP000827976">
    <property type="component" value="Chromosome 15"/>
</dbReference>
<dbReference type="EMBL" id="CM037025">
    <property type="protein sequence ID" value="KAH7660584.1"/>
    <property type="molecule type" value="Genomic_DNA"/>
</dbReference>
<dbReference type="EC" id="1.14.14.151" evidence="1"/>
<sequence length="507" mass="57846">MEVVLLYLLLFSFSLLFLILFNLRSRINKKNKYYSGGARLPPGPWQLPIIGSMHHLIGSLPHRRLTELAKIHGPLMHLKFGEVSTIVVSSREAACEMMKTHDLCFSDRPISSSVEILSYGGKDLVFSRYGEYWRQLRKLSVVELLSQKRVQSFRSIREEEVCKLIQSIHSQSSSSLVNISEKLYLLTNDVTTRAIIGNRCKDQKTFLMTLDEAIEATAGFNLADLYPSLNWLTSITSMTRRLKRNQCKLHELFLSIVRDHLENKKEEEEEDLLDVLLRIRDDGSLDIPISIDGIKGVIFNLFGAGSETSSNTMEWTMSELMRNPEVMNKVQAEVREHLRGKTKVTEEDISGLQYLKLVIKETLRMHAPVPLLIPRECREDCELMGYQVPAGMRVLVNAWSIGRNPEYWDEPLVFKPERFEGSSVNFNGSCFEFIPFGAGRRMCPGISFGVANMELALALLLYHFDWKLPCGVEPHDLDMSECFGITARRKSPLLLWAIPRIPCPSTN</sequence>
<keyword evidence="1" id="KW-0560">Oxidoreductase</keyword>
<reference evidence="2" key="1">
    <citation type="journal article" date="2022" name="Nat. Commun.">
        <title>Chromosome evolution and the genetic basis of agronomically important traits in greater yam.</title>
        <authorList>
            <person name="Bredeson J.V."/>
            <person name="Lyons J.B."/>
            <person name="Oniyinde I.O."/>
            <person name="Okereke N.R."/>
            <person name="Kolade O."/>
            <person name="Nnabue I."/>
            <person name="Nwadili C.O."/>
            <person name="Hribova E."/>
            <person name="Parker M."/>
            <person name="Nwogha J."/>
            <person name="Shu S."/>
            <person name="Carlson J."/>
            <person name="Kariba R."/>
            <person name="Muthemba S."/>
            <person name="Knop K."/>
            <person name="Barton G.J."/>
            <person name="Sherwood A.V."/>
            <person name="Lopez-Montes A."/>
            <person name="Asiedu R."/>
            <person name="Jamnadass R."/>
            <person name="Muchugi A."/>
            <person name="Goodstein D."/>
            <person name="Egesi C.N."/>
            <person name="Featherston J."/>
            <person name="Asfaw A."/>
            <person name="Simpson G.G."/>
            <person name="Dolezel J."/>
            <person name="Hendre P.S."/>
            <person name="Van Deynze A."/>
            <person name="Kumar P.L."/>
            <person name="Obidiegwu J.E."/>
            <person name="Bhattacharjee R."/>
            <person name="Rokhsar D.S."/>
        </authorList>
    </citation>
    <scope>NUCLEOTIDE SEQUENCE [LARGE SCALE GENOMIC DNA]</scope>
    <source>
        <strain evidence="2">cv. TDa95/00328</strain>
    </source>
</reference>
<dbReference type="EC" id="1.13.12.17" evidence="1"/>
<name>A0ACB7UJF0_DIOAL</name>
<evidence type="ECO:0000313" key="1">
    <source>
        <dbReference type="EMBL" id="KAH7660584.1"/>
    </source>
</evidence>
<gene>
    <name evidence="1" type="ORF">IHE45_15G002100</name>
</gene>
<accession>A0ACB7UJF0</accession>
<organism evidence="1 2">
    <name type="scientific">Dioscorea alata</name>
    <name type="common">Purple yam</name>
    <dbReference type="NCBI Taxonomy" id="55571"/>
    <lineage>
        <taxon>Eukaryota</taxon>
        <taxon>Viridiplantae</taxon>
        <taxon>Streptophyta</taxon>
        <taxon>Embryophyta</taxon>
        <taxon>Tracheophyta</taxon>
        <taxon>Spermatophyta</taxon>
        <taxon>Magnoliopsida</taxon>
        <taxon>Liliopsida</taxon>
        <taxon>Dioscoreales</taxon>
        <taxon>Dioscoreaceae</taxon>
        <taxon>Dioscorea</taxon>
    </lineage>
</organism>